<dbReference type="InterPro" id="IPR025403">
    <property type="entry name" value="TgpA-like_C"/>
</dbReference>
<organism evidence="5 6">
    <name type="scientific">Micromonospora pallida</name>
    <dbReference type="NCBI Taxonomy" id="145854"/>
    <lineage>
        <taxon>Bacteria</taxon>
        <taxon>Bacillati</taxon>
        <taxon>Actinomycetota</taxon>
        <taxon>Actinomycetes</taxon>
        <taxon>Micromonosporales</taxon>
        <taxon>Micromonosporaceae</taxon>
        <taxon>Micromonospora</taxon>
    </lineage>
</organism>
<accession>A0A1C6T5I1</accession>
<dbReference type="InterPro" id="IPR002931">
    <property type="entry name" value="Transglutaminase-like"/>
</dbReference>
<evidence type="ECO:0000256" key="1">
    <source>
        <dbReference type="SAM" id="MobiDB-lite"/>
    </source>
</evidence>
<dbReference type="InterPro" id="IPR052901">
    <property type="entry name" value="Bact_TGase-like"/>
</dbReference>
<keyword evidence="6" id="KW-1185">Reference proteome</keyword>
<feature type="transmembrane region" description="Helical" evidence="2">
    <location>
        <begin position="132"/>
        <end position="151"/>
    </location>
</feature>
<feature type="chain" id="PRO_5008746389" description="Transglutaminase-like domain-containing protein" evidence="3">
    <location>
        <begin position="25"/>
        <end position="727"/>
    </location>
</feature>
<feature type="transmembrane region" description="Helical" evidence="2">
    <location>
        <begin position="106"/>
        <end position="125"/>
    </location>
</feature>
<dbReference type="Pfam" id="PF01841">
    <property type="entry name" value="Transglut_core"/>
    <property type="match status" value="1"/>
</dbReference>
<dbReference type="SMART" id="SM00460">
    <property type="entry name" value="TGc"/>
    <property type="match status" value="1"/>
</dbReference>
<feature type="domain" description="Transglutaminase-like" evidence="4">
    <location>
        <begin position="459"/>
        <end position="528"/>
    </location>
</feature>
<reference evidence="6" key="1">
    <citation type="submission" date="2016-06" db="EMBL/GenBank/DDBJ databases">
        <authorList>
            <person name="Varghese N."/>
            <person name="Submissions Spin"/>
        </authorList>
    </citation>
    <scope>NUCLEOTIDE SEQUENCE [LARGE SCALE GENOMIC DNA]</scope>
    <source>
        <strain evidence="6">DSM 43817</strain>
    </source>
</reference>
<evidence type="ECO:0000313" key="6">
    <source>
        <dbReference type="Proteomes" id="UP000198959"/>
    </source>
</evidence>
<dbReference type="PANTHER" id="PTHR42736:SF1">
    <property type="entry name" value="PROTEIN-GLUTAMINE GAMMA-GLUTAMYLTRANSFERASE"/>
    <property type="match status" value="1"/>
</dbReference>
<dbReference type="InterPro" id="IPR038765">
    <property type="entry name" value="Papain-like_cys_pep_sf"/>
</dbReference>
<keyword evidence="3" id="KW-0732">Signal</keyword>
<dbReference type="EMBL" id="FMHW01000002">
    <property type="protein sequence ID" value="SCL37054.1"/>
    <property type="molecule type" value="Genomic_DNA"/>
</dbReference>
<name>A0A1C6T5I1_9ACTN</name>
<protein>
    <recommendedName>
        <fullName evidence="4">Transglutaminase-like domain-containing protein</fullName>
    </recommendedName>
</protein>
<gene>
    <name evidence="5" type="ORF">GA0074692_4538</name>
</gene>
<dbReference type="RefSeq" id="WP_091647086.1">
    <property type="nucleotide sequence ID" value="NZ_FMHW01000002.1"/>
</dbReference>
<feature type="transmembrane region" description="Helical" evidence="2">
    <location>
        <begin position="209"/>
        <end position="229"/>
    </location>
</feature>
<proteinExistence type="predicted"/>
<evidence type="ECO:0000256" key="2">
    <source>
        <dbReference type="SAM" id="Phobius"/>
    </source>
</evidence>
<keyword evidence="2" id="KW-0812">Transmembrane</keyword>
<dbReference type="OrthoDB" id="9804023at2"/>
<dbReference type="Gene3D" id="3.10.620.30">
    <property type="match status" value="1"/>
</dbReference>
<feature type="transmembrane region" description="Helical" evidence="2">
    <location>
        <begin position="67"/>
        <end position="86"/>
    </location>
</feature>
<feature type="transmembrane region" description="Helical" evidence="2">
    <location>
        <begin position="583"/>
        <end position="604"/>
    </location>
</feature>
<dbReference type="Proteomes" id="UP000198959">
    <property type="component" value="Unassembled WGS sequence"/>
</dbReference>
<feature type="transmembrane region" description="Helical" evidence="2">
    <location>
        <begin position="40"/>
        <end position="60"/>
    </location>
</feature>
<feature type="compositionally biased region" description="Low complexity" evidence="1">
    <location>
        <begin position="550"/>
        <end position="574"/>
    </location>
</feature>
<dbReference type="Pfam" id="PF13559">
    <property type="entry name" value="DUF4129"/>
    <property type="match status" value="1"/>
</dbReference>
<feature type="transmembrane region" description="Helical" evidence="2">
    <location>
        <begin position="157"/>
        <end position="178"/>
    </location>
</feature>
<evidence type="ECO:0000256" key="3">
    <source>
        <dbReference type="SAM" id="SignalP"/>
    </source>
</evidence>
<dbReference type="SUPFAM" id="SSF54001">
    <property type="entry name" value="Cysteine proteinases"/>
    <property type="match status" value="1"/>
</dbReference>
<feature type="region of interest" description="Disordered" evidence="1">
    <location>
        <begin position="522"/>
        <end position="578"/>
    </location>
</feature>
<dbReference type="STRING" id="145854.GA0074692_4538"/>
<keyword evidence="2" id="KW-0472">Membrane</keyword>
<dbReference type="PANTHER" id="PTHR42736">
    <property type="entry name" value="PROTEIN-GLUTAMINE GAMMA-GLUTAMYLTRANSFERASE"/>
    <property type="match status" value="1"/>
</dbReference>
<keyword evidence="2" id="KW-1133">Transmembrane helix</keyword>
<sequence length="727" mass="75426">MRRWLLARAALASLLGLAPVVAFAGLFGRTVDEALADPGYLLPTAGAALVPALVGLLLAATTRVPPVTRLTVELLVLVGYVVLVSPSRVTDGPYRLLTSVPPVDPGGPELALVAVLAGLAGIGAVEPSLRGAAVPWALPVPLLAMTAGLLLTTPTDVPGWLAPAVAGTVLALLATAAADQRAPTTGPGRRAQQAGAGRQGRTVGLAGRLVALPGLVLVLAAGAAASLLGPNLVTAAGDRTPPDPRDLVAQPVRPRTGSSPLAQFPALRTGKLSLRLTVTGDEAANRLRYATLDRFDGTYWTSAATYWRAGQQLPAPTGPAELVTQEVRIDQRGPLEWLVSAGRPVEVSRSGLGVDRATGDVIFPDNQPAPDAYTVRSAVPRFEAADLPIDPPAVPPSGSVSGSPVPSGLVAKATSVTGTSAGYPALRRLADHFARTGDYRLDTSPRPPAGHGLYQIDQLLKTRNGTAEQYASAFAVLARALGYDARVVVGFRTRAGHGGSRVVTGRDVDAWAEVRFTRAGWVPFHPTPGQSGDRRPDEPEPPPSSEPEPTRTLSAPTPATSAGAAAPTGAGPDAGRPEPVPPWLTVTLLATLVLFVLLGGPPTVKWAVRARRRRLDDPGRRLLAAWRDTLERCAETGVAISRASTTGEALATLSGRAPAADVPARELVALVDAAAYGPTRVTTADADRAWALADTVRRQLATASSRRQRIVAALRLPARTLVVDAGR</sequence>
<dbReference type="AlphaFoldDB" id="A0A1C6T5I1"/>
<evidence type="ECO:0000259" key="4">
    <source>
        <dbReference type="SMART" id="SM00460"/>
    </source>
</evidence>
<feature type="signal peptide" evidence="3">
    <location>
        <begin position="1"/>
        <end position="24"/>
    </location>
</feature>
<evidence type="ECO:0000313" key="5">
    <source>
        <dbReference type="EMBL" id="SCL37054.1"/>
    </source>
</evidence>